<dbReference type="Proteomes" id="UP000325598">
    <property type="component" value="Unassembled WGS sequence"/>
</dbReference>
<dbReference type="GeneID" id="96756129"/>
<dbReference type="GO" id="GO:0020037">
    <property type="term" value="F:heme binding"/>
    <property type="evidence" value="ECO:0007669"/>
    <property type="project" value="InterPro"/>
</dbReference>
<evidence type="ECO:0000256" key="4">
    <source>
        <dbReference type="ARBA" id="ARBA00023002"/>
    </source>
</evidence>
<evidence type="ECO:0000313" key="9">
    <source>
        <dbReference type="EMBL" id="GES32428.1"/>
    </source>
</evidence>
<comment type="caution">
    <text evidence="9">The sequence shown here is derived from an EMBL/GenBank/DDBJ whole genome shotgun (WGS) entry which is preliminary data.</text>
</comment>
<dbReference type="PANTHER" id="PTHR46696:SF3">
    <property type="entry name" value="PULCHERRIMINIC ACID SYNTHASE"/>
    <property type="match status" value="1"/>
</dbReference>
<evidence type="ECO:0000256" key="1">
    <source>
        <dbReference type="ARBA" id="ARBA00010617"/>
    </source>
</evidence>
<dbReference type="GO" id="GO:0005506">
    <property type="term" value="F:iron ion binding"/>
    <property type="evidence" value="ECO:0007669"/>
    <property type="project" value="InterPro"/>
</dbReference>
<dbReference type="InterPro" id="IPR017972">
    <property type="entry name" value="Cyt_P450_CS"/>
</dbReference>
<dbReference type="PANTHER" id="PTHR46696">
    <property type="entry name" value="P450, PUTATIVE (EUROFUNG)-RELATED"/>
    <property type="match status" value="1"/>
</dbReference>
<evidence type="ECO:0000256" key="2">
    <source>
        <dbReference type="ARBA" id="ARBA00022617"/>
    </source>
</evidence>
<organism evidence="9 10">
    <name type="scientific">Streptomyces angustmyceticus</name>
    <dbReference type="NCBI Taxonomy" id="285578"/>
    <lineage>
        <taxon>Bacteria</taxon>
        <taxon>Bacillati</taxon>
        <taxon>Actinomycetota</taxon>
        <taxon>Actinomycetes</taxon>
        <taxon>Kitasatosporales</taxon>
        <taxon>Streptomycetaceae</taxon>
        <taxon>Streptomyces</taxon>
    </lineage>
</organism>
<comment type="similarity">
    <text evidence="1 7">Belongs to the cytochrome P450 family.</text>
</comment>
<dbReference type="InterPro" id="IPR001128">
    <property type="entry name" value="Cyt_P450"/>
</dbReference>
<feature type="region of interest" description="Disordered" evidence="8">
    <location>
        <begin position="377"/>
        <end position="410"/>
    </location>
</feature>
<dbReference type="InterPro" id="IPR036396">
    <property type="entry name" value="Cyt_P450_sf"/>
</dbReference>
<dbReference type="SUPFAM" id="SSF48264">
    <property type="entry name" value="Cytochrome P450"/>
    <property type="match status" value="1"/>
</dbReference>
<name>A0A5J4LPQ9_9ACTN</name>
<evidence type="ECO:0000256" key="3">
    <source>
        <dbReference type="ARBA" id="ARBA00022723"/>
    </source>
</evidence>
<keyword evidence="2 7" id="KW-0349">Heme</keyword>
<keyword evidence="10" id="KW-1185">Reference proteome</keyword>
<dbReference type="PROSITE" id="PS00086">
    <property type="entry name" value="CYTOCHROME_P450"/>
    <property type="match status" value="1"/>
</dbReference>
<evidence type="ECO:0000256" key="8">
    <source>
        <dbReference type="SAM" id="MobiDB-lite"/>
    </source>
</evidence>
<keyword evidence="3 7" id="KW-0479">Metal-binding</keyword>
<evidence type="ECO:0000313" key="10">
    <source>
        <dbReference type="Proteomes" id="UP000325598"/>
    </source>
</evidence>
<reference evidence="9 10" key="1">
    <citation type="submission" date="2019-10" db="EMBL/GenBank/DDBJ databases">
        <title>Whole genome shotgun sequence of Streptomyces angustmyceticus NBRC 3934.</title>
        <authorList>
            <person name="Hosoyama A."/>
            <person name="Ichikawa N."/>
            <person name="Kimura A."/>
            <person name="Kitahashi Y."/>
            <person name="Komaki H."/>
            <person name="Uohara A."/>
        </authorList>
    </citation>
    <scope>NUCLEOTIDE SEQUENCE [LARGE SCALE GENOMIC DNA]</scope>
    <source>
        <strain evidence="9 10">NBRC 3934</strain>
    </source>
</reference>
<dbReference type="AlphaFoldDB" id="A0A5J4LPQ9"/>
<protein>
    <submittedName>
        <fullName evidence="9">Cytochrome P450</fullName>
    </submittedName>
</protein>
<feature type="compositionally biased region" description="Basic and acidic residues" evidence="8">
    <location>
        <begin position="397"/>
        <end position="410"/>
    </location>
</feature>
<accession>A0A5J4LPQ9</accession>
<dbReference type="CDD" id="cd20625">
    <property type="entry name" value="CYP164-like"/>
    <property type="match status" value="1"/>
</dbReference>
<dbReference type="Pfam" id="PF00067">
    <property type="entry name" value="p450"/>
    <property type="match status" value="1"/>
</dbReference>
<dbReference type="OrthoDB" id="142769at2"/>
<dbReference type="EMBL" id="BLAG01000014">
    <property type="protein sequence ID" value="GES32428.1"/>
    <property type="molecule type" value="Genomic_DNA"/>
</dbReference>
<gene>
    <name evidence="9" type="ORF">San01_49150</name>
</gene>
<keyword evidence="5 7" id="KW-0408">Iron</keyword>
<evidence type="ECO:0000256" key="6">
    <source>
        <dbReference type="ARBA" id="ARBA00023033"/>
    </source>
</evidence>
<dbReference type="FunFam" id="1.10.630.10:FF:000018">
    <property type="entry name" value="Cytochrome P450 monooxygenase"/>
    <property type="match status" value="1"/>
</dbReference>
<dbReference type="GO" id="GO:0016705">
    <property type="term" value="F:oxidoreductase activity, acting on paired donors, with incorporation or reduction of molecular oxygen"/>
    <property type="evidence" value="ECO:0007669"/>
    <property type="project" value="InterPro"/>
</dbReference>
<dbReference type="PRINTS" id="PR00359">
    <property type="entry name" value="BP450"/>
</dbReference>
<proteinExistence type="inferred from homology"/>
<sequence length="410" mass="45708">MAADTLFHRITDYAHRADPYPLYAELREEGVVRQEDGSYLVGTYHEIEALLHDPRISSDRRKRTVPDETALAEQGLPPAFIGLDDPEHHRLRSLTMRSFGPPHTPDRISGMHDEITRIVKDLLGTFPGKERLDVVDDFAYPLPVTVICRLLGVPIEDEPRFRAWSDDIVAGIDPTPGEDPEARPRAAVEARKEMGLYLGELAEKRRAHPSDDMLSAFVGDGSGGQLTPLEIMTTSVLLLIAGHETTVNLITNGVLTLLRHPEELARLRSDPALMPRAVEELLRYEPPVHMLPQRTPLADIEVAGVTVPKGAPLILMLASGNRDPRRFRDPDRFDPAREDNQHLGFGSGIHSCFGAPLARLEAQIALHGLLQHLDAPRLLEDPPPYRRSPVLRGPRHLLIEDGRSGGRERR</sequence>
<keyword evidence="6 7" id="KW-0503">Monooxygenase</keyword>
<evidence type="ECO:0000256" key="5">
    <source>
        <dbReference type="ARBA" id="ARBA00023004"/>
    </source>
</evidence>
<dbReference type="RefSeq" id="WP_086716245.1">
    <property type="nucleotide sequence ID" value="NZ_BLAG01000014.1"/>
</dbReference>
<dbReference type="GO" id="GO:0004497">
    <property type="term" value="F:monooxygenase activity"/>
    <property type="evidence" value="ECO:0007669"/>
    <property type="project" value="UniProtKB-KW"/>
</dbReference>
<keyword evidence="4 7" id="KW-0560">Oxidoreductase</keyword>
<evidence type="ECO:0000256" key="7">
    <source>
        <dbReference type="RuleBase" id="RU000461"/>
    </source>
</evidence>
<dbReference type="InterPro" id="IPR002397">
    <property type="entry name" value="Cyt_P450_B"/>
</dbReference>
<dbReference type="PRINTS" id="PR00385">
    <property type="entry name" value="P450"/>
</dbReference>
<dbReference type="Gene3D" id="1.10.630.10">
    <property type="entry name" value="Cytochrome P450"/>
    <property type="match status" value="1"/>
</dbReference>